<dbReference type="FunFam" id="2.60.40.60:FF:000007">
    <property type="entry name" value="Protocadherin alpha 2"/>
    <property type="match status" value="1"/>
</dbReference>
<keyword evidence="8" id="KW-0130">Cell adhesion</keyword>
<dbReference type="AlphaFoldDB" id="A0ABD1ITK7"/>
<comment type="function">
    <text evidence="1">Potential calcium-dependent cell-adhesion protein. May be involved in the establishment and maintenance of specific neuronal connections in the brain.</text>
</comment>
<feature type="compositionally biased region" description="Basic residues" evidence="13">
    <location>
        <begin position="811"/>
        <end position="823"/>
    </location>
</feature>
<comment type="subcellular location">
    <subcellularLocation>
        <location evidence="2">Cell membrane</location>
        <topology evidence="2">Single-pass type I membrane protein</topology>
    </subcellularLocation>
</comment>
<comment type="caution">
    <text evidence="17">The sequence shown here is derived from an EMBL/GenBank/DDBJ whole genome shotgun (WGS) entry which is preliminary data.</text>
</comment>
<evidence type="ECO:0000313" key="17">
    <source>
        <dbReference type="EMBL" id="KAL2077310.1"/>
    </source>
</evidence>
<dbReference type="PANTHER" id="PTHR24028">
    <property type="entry name" value="CADHERIN-87A"/>
    <property type="match status" value="1"/>
</dbReference>
<evidence type="ECO:0000256" key="5">
    <source>
        <dbReference type="ARBA" id="ARBA00022729"/>
    </source>
</evidence>
<feature type="signal peptide" evidence="15">
    <location>
        <begin position="1"/>
        <end position="17"/>
    </location>
</feature>
<dbReference type="Pfam" id="PF00028">
    <property type="entry name" value="Cadherin"/>
    <property type="match status" value="5"/>
</dbReference>
<evidence type="ECO:0000256" key="6">
    <source>
        <dbReference type="ARBA" id="ARBA00022737"/>
    </source>
</evidence>
<dbReference type="GO" id="GO:0009653">
    <property type="term" value="P:anatomical structure morphogenesis"/>
    <property type="evidence" value="ECO:0007669"/>
    <property type="project" value="UniProtKB-ARBA"/>
</dbReference>
<dbReference type="Pfam" id="PF16492">
    <property type="entry name" value="Cadherin_C_2"/>
    <property type="match status" value="1"/>
</dbReference>
<dbReference type="InterPro" id="IPR015919">
    <property type="entry name" value="Cadherin-like_sf"/>
</dbReference>
<dbReference type="FunFam" id="2.60.40.60:FF:000001">
    <property type="entry name" value="Protocadherin alpha 2"/>
    <property type="match status" value="1"/>
</dbReference>
<dbReference type="GO" id="GO:0005886">
    <property type="term" value="C:plasma membrane"/>
    <property type="evidence" value="ECO:0007669"/>
    <property type="project" value="UniProtKB-SubCell"/>
</dbReference>
<evidence type="ECO:0000313" key="18">
    <source>
        <dbReference type="Proteomes" id="UP001591681"/>
    </source>
</evidence>
<dbReference type="EMBL" id="JBHFQA010000024">
    <property type="protein sequence ID" value="KAL2077310.1"/>
    <property type="molecule type" value="Genomic_DNA"/>
</dbReference>
<evidence type="ECO:0000256" key="10">
    <source>
        <dbReference type="ARBA" id="ARBA00023136"/>
    </source>
</evidence>
<keyword evidence="9 14" id="KW-1133">Transmembrane helix</keyword>
<dbReference type="Proteomes" id="UP001591681">
    <property type="component" value="Unassembled WGS sequence"/>
</dbReference>
<name>A0ABD1ITK7_9TELE</name>
<evidence type="ECO:0000256" key="9">
    <source>
        <dbReference type="ARBA" id="ARBA00022989"/>
    </source>
</evidence>
<evidence type="ECO:0000256" key="15">
    <source>
        <dbReference type="SAM" id="SignalP"/>
    </source>
</evidence>
<evidence type="ECO:0000256" key="12">
    <source>
        <dbReference type="PROSITE-ProRule" id="PRU00043"/>
    </source>
</evidence>
<accession>A0ABD1ITK7</accession>
<organism evidence="17 18">
    <name type="scientific">Coilia grayii</name>
    <name type="common">Gray's grenadier anchovy</name>
    <dbReference type="NCBI Taxonomy" id="363190"/>
    <lineage>
        <taxon>Eukaryota</taxon>
        <taxon>Metazoa</taxon>
        <taxon>Chordata</taxon>
        <taxon>Craniata</taxon>
        <taxon>Vertebrata</taxon>
        <taxon>Euteleostomi</taxon>
        <taxon>Actinopterygii</taxon>
        <taxon>Neopterygii</taxon>
        <taxon>Teleostei</taxon>
        <taxon>Clupei</taxon>
        <taxon>Clupeiformes</taxon>
        <taxon>Clupeoidei</taxon>
        <taxon>Engraulidae</taxon>
        <taxon>Coilinae</taxon>
        <taxon>Coilia</taxon>
    </lineage>
</organism>
<dbReference type="Pfam" id="PF08266">
    <property type="entry name" value="Cadherin_2"/>
    <property type="match status" value="1"/>
</dbReference>
<keyword evidence="10 14" id="KW-0472">Membrane</keyword>
<evidence type="ECO:0000256" key="11">
    <source>
        <dbReference type="ARBA" id="ARBA00023180"/>
    </source>
</evidence>
<feature type="domain" description="Cadherin" evidence="16">
    <location>
        <begin position="336"/>
        <end position="440"/>
    </location>
</feature>
<keyword evidence="5 15" id="KW-0732">Signal</keyword>
<feature type="transmembrane region" description="Helical" evidence="14">
    <location>
        <begin position="676"/>
        <end position="701"/>
    </location>
</feature>
<dbReference type="FunFam" id="2.60.40.60:FF:000006">
    <property type="entry name" value="Protocadherin alpha 2"/>
    <property type="match status" value="1"/>
</dbReference>
<keyword evidence="3" id="KW-1003">Cell membrane</keyword>
<keyword evidence="7 12" id="KW-0106">Calcium</keyword>
<dbReference type="SMART" id="SM00112">
    <property type="entry name" value="CA"/>
    <property type="match status" value="5"/>
</dbReference>
<dbReference type="FunFam" id="2.60.40.60:FF:000004">
    <property type="entry name" value="Protocadherin 1 gamma 2"/>
    <property type="match status" value="1"/>
</dbReference>
<dbReference type="PANTHER" id="PTHR24028:SF114">
    <property type="entry name" value="PCDH2G3 PROTEIN-RELATED"/>
    <property type="match status" value="1"/>
</dbReference>
<gene>
    <name evidence="17" type="ORF">ACEWY4_026814</name>
</gene>
<dbReference type="InterPro" id="IPR050174">
    <property type="entry name" value="Protocadherin/Cadherin-CA"/>
</dbReference>
<dbReference type="InterPro" id="IPR002126">
    <property type="entry name" value="Cadherin-like_dom"/>
</dbReference>
<proteinExistence type="predicted"/>
<feature type="chain" id="PRO_5044894884" description="Cadherin domain-containing protein" evidence="15">
    <location>
        <begin position="18"/>
        <end position="823"/>
    </location>
</feature>
<reference evidence="17 18" key="1">
    <citation type="submission" date="2024-09" db="EMBL/GenBank/DDBJ databases">
        <title>A chromosome-level genome assembly of Gray's grenadier anchovy, Coilia grayii.</title>
        <authorList>
            <person name="Fu Z."/>
        </authorList>
    </citation>
    <scope>NUCLEOTIDE SEQUENCE [LARGE SCALE GENOMIC DNA]</scope>
    <source>
        <strain evidence="17">G4</strain>
        <tissue evidence="17">Muscle</tissue>
    </source>
</reference>
<evidence type="ECO:0000259" key="16">
    <source>
        <dbReference type="PROSITE" id="PS50268"/>
    </source>
</evidence>
<evidence type="ECO:0000256" key="3">
    <source>
        <dbReference type="ARBA" id="ARBA00022475"/>
    </source>
</evidence>
<feature type="domain" description="Cadherin" evidence="16">
    <location>
        <begin position="122"/>
        <end position="230"/>
    </location>
</feature>
<dbReference type="InterPro" id="IPR013164">
    <property type="entry name" value="Cadherin_N"/>
</dbReference>
<dbReference type="CDD" id="cd11304">
    <property type="entry name" value="Cadherin_repeat"/>
    <property type="match status" value="5"/>
</dbReference>
<feature type="domain" description="Cadherin" evidence="16">
    <location>
        <begin position="231"/>
        <end position="335"/>
    </location>
</feature>
<dbReference type="FunFam" id="2.60.40.60:FF:000129">
    <property type="entry name" value="protocadherin alpha-C2 isoform X1"/>
    <property type="match status" value="1"/>
</dbReference>
<keyword evidence="11" id="KW-0325">Glycoprotein</keyword>
<feature type="region of interest" description="Disordered" evidence="13">
    <location>
        <begin position="804"/>
        <end position="823"/>
    </location>
</feature>
<dbReference type="InterPro" id="IPR020894">
    <property type="entry name" value="Cadherin_CS"/>
</dbReference>
<evidence type="ECO:0000256" key="4">
    <source>
        <dbReference type="ARBA" id="ARBA00022692"/>
    </source>
</evidence>
<dbReference type="SUPFAM" id="SSF49313">
    <property type="entry name" value="Cadherin-like"/>
    <property type="match status" value="6"/>
</dbReference>
<evidence type="ECO:0000256" key="8">
    <source>
        <dbReference type="ARBA" id="ARBA00022889"/>
    </source>
</evidence>
<evidence type="ECO:0000256" key="2">
    <source>
        <dbReference type="ARBA" id="ARBA00004251"/>
    </source>
</evidence>
<feature type="domain" description="Cadherin" evidence="16">
    <location>
        <begin position="441"/>
        <end position="548"/>
    </location>
</feature>
<keyword evidence="18" id="KW-1185">Reference proteome</keyword>
<sequence length="823" mass="89532">MVLYFFLIIPFVSGVFGEVRYSIPEEMKQGSVIGNLARDLGLDITELGKRKARVVAEGSKQYCELSTETGSLLVSERMDREELCAQTAVCVVQFQLLLENPLKVYSLILEVQDINDNSPVFTNGQIELELVESTILGRRFPLESARDPDMGTNTIKHYRLSQNDHFVLEMNKQVNANAYPELVLKKALDRETQSDYYLTISGIDGGNPLRSGTASIHIHVLDANDNVPVFSQRIYKAFVAENSPPGTLVTKINATDLDDGVYGEVTYSFSHVSDKTRGVVEIDGVTGEVRVIGLMDYEDVNVHELDVQAKDGGGQSSHCKLIIDVIDLNDNSPVISVKSASSSVSEDSSPGTMVALLNVYDLDTGSSGRVTCHITDNVPFRLLSEVKNYFMLVTDDILDRETHAAFNITITAVDSGSPPLFSSKVIPITVSDVNDNAPVFSQELYTVNIPENRPQGTSVIRVTAEDKDFGSNAKIHYSLQLKSDPAATSFLSINSETGDIFTSHPFDYETASHFQVVVSACDMGNPPLCSTCTVRVFVSDQNDNAPVILYPVQSSSFIAEDRVPLAAPKGYLVTKVIAVDADAGHNAWLSYRIIKATEPELFSVGLHCGEIRTLRPFYEDDEVKQTLEVLVEDNGPESLSATATVSIALGDSLPVVDELSDFGEDESAPSNSNEDLVFYLIVALASVSGLLLVLISSVVYVKLCRRSFYRGGASNLPVFPPTYGGPPHYSDVSRWGTLDDDSRYNSFMTTGSWRGDFRFSTGGSVGSGGGVGGGSGIGIIDYDTMTKRSLPPLKNDSLVRLTTSSAASLKPKPRGRLSVPRKV</sequence>
<dbReference type="PROSITE" id="PS50268">
    <property type="entry name" value="CADHERIN_2"/>
    <property type="match status" value="6"/>
</dbReference>
<keyword evidence="6" id="KW-0677">Repeat</keyword>
<keyword evidence="4 14" id="KW-0812">Transmembrane</keyword>
<protein>
    <recommendedName>
        <fullName evidence="16">Cadherin domain-containing protein</fullName>
    </recommendedName>
</protein>
<feature type="domain" description="Cadherin" evidence="16">
    <location>
        <begin position="65"/>
        <end position="121"/>
    </location>
</feature>
<evidence type="ECO:0000256" key="13">
    <source>
        <dbReference type="SAM" id="MobiDB-lite"/>
    </source>
</evidence>
<evidence type="ECO:0000256" key="7">
    <source>
        <dbReference type="ARBA" id="ARBA00022837"/>
    </source>
</evidence>
<dbReference type="GO" id="GO:0007155">
    <property type="term" value="P:cell adhesion"/>
    <property type="evidence" value="ECO:0007669"/>
    <property type="project" value="UniProtKB-KW"/>
</dbReference>
<dbReference type="Gene3D" id="2.60.40.60">
    <property type="entry name" value="Cadherins"/>
    <property type="match status" value="6"/>
</dbReference>
<dbReference type="FunFam" id="2.60.40.60:FF:000002">
    <property type="entry name" value="Protocadherin alpha 2"/>
    <property type="match status" value="1"/>
</dbReference>
<evidence type="ECO:0000256" key="1">
    <source>
        <dbReference type="ARBA" id="ARBA00003436"/>
    </source>
</evidence>
<dbReference type="InterPro" id="IPR032455">
    <property type="entry name" value="Cadherin_C"/>
</dbReference>
<feature type="domain" description="Cadherin" evidence="16">
    <location>
        <begin position="563"/>
        <end position="671"/>
    </location>
</feature>
<evidence type="ECO:0000256" key="14">
    <source>
        <dbReference type="SAM" id="Phobius"/>
    </source>
</evidence>
<dbReference type="PROSITE" id="PS00232">
    <property type="entry name" value="CADHERIN_1"/>
    <property type="match status" value="3"/>
</dbReference>
<dbReference type="GO" id="GO:0005509">
    <property type="term" value="F:calcium ion binding"/>
    <property type="evidence" value="ECO:0007669"/>
    <property type="project" value="UniProtKB-UniRule"/>
</dbReference>
<dbReference type="PRINTS" id="PR00205">
    <property type="entry name" value="CADHERIN"/>
</dbReference>